<dbReference type="EMBL" id="BMVC01000001">
    <property type="protein sequence ID" value="GHC80650.1"/>
    <property type="molecule type" value="Genomic_DNA"/>
</dbReference>
<dbReference type="InterPro" id="IPR006311">
    <property type="entry name" value="TAT_signal"/>
</dbReference>
<evidence type="ECO:0000256" key="1">
    <source>
        <dbReference type="SAM" id="MobiDB-lite"/>
    </source>
</evidence>
<feature type="signal peptide" evidence="2">
    <location>
        <begin position="1"/>
        <end position="30"/>
    </location>
</feature>
<dbReference type="Proteomes" id="UP000638353">
    <property type="component" value="Unassembled WGS sequence"/>
</dbReference>
<evidence type="ECO:0000313" key="4">
    <source>
        <dbReference type="Proteomes" id="UP000638353"/>
    </source>
</evidence>
<proteinExistence type="predicted"/>
<sequence length="118" mass="12547">MTVPRTRRMLTAAAGGAAALLACLPGVALAAEGEFSYVYDDAGHRTSLVDPPSGTCILLPGVDQTWMSLPPMIAPHNGTDRRVYVYESKDCTGPSYGIDPMGTEPPLPRVPLRSARFS</sequence>
<reference evidence="3" key="1">
    <citation type="journal article" date="2014" name="Int. J. Syst. Evol. Microbiol.">
        <title>Complete genome sequence of Corynebacterium casei LMG S-19264T (=DSM 44701T), isolated from a smear-ripened cheese.</title>
        <authorList>
            <consortium name="US DOE Joint Genome Institute (JGI-PGF)"/>
            <person name="Walter F."/>
            <person name="Albersmeier A."/>
            <person name="Kalinowski J."/>
            <person name="Ruckert C."/>
        </authorList>
    </citation>
    <scope>NUCLEOTIDE SEQUENCE</scope>
    <source>
        <strain evidence="3">JCM 4637</strain>
    </source>
</reference>
<comment type="caution">
    <text evidence="3">The sequence shown here is derived from an EMBL/GenBank/DDBJ whole genome shotgun (WGS) entry which is preliminary data.</text>
</comment>
<feature type="region of interest" description="Disordered" evidence="1">
    <location>
        <begin position="95"/>
        <end position="118"/>
    </location>
</feature>
<organism evidence="3 4">
    <name type="scientific">Streptomyces finlayi</name>
    <dbReference type="NCBI Taxonomy" id="67296"/>
    <lineage>
        <taxon>Bacteria</taxon>
        <taxon>Bacillati</taxon>
        <taxon>Actinomycetota</taxon>
        <taxon>Actinomycetes</taxon>
        <taxon>Kitasatosporales</taxon>
        <taxon>Streptomycetaceae</taxon>
        <taxon>Streptomyces</taxon>
    </lineage>
</organism>
<dbReference type="PROSITE" id="PS51257">
    <property type="entry name" value="PROKAR_LIPOPROTEIN"/>
    <property type="match status" value="1"/>
</dbReference>
<dbReference type="PROSITE" id="PS51318">
    <property type="entry name" value="TAT"/>
    <property type="match status" value="1"/>
</dbReference>
<dbReference type="RefSeq" id="WP_189821218.1">
    <property type="nucleotide sequence ID" value="NZ_BMVC01000001.1"/>
</dbReference>
<gene>
    <name evidence="3" type="ORF">GCM10010334_07840</name>
</gene>
<evidence type="ECO:0000313" key="3">
    <source>
        <dbReference type="EMBL" id="GHC80650.1"/>
    </source>
</evidence>
<protein>
    <recommendedName>
        <fullName evidence="5">Secreted protein</fullName>
    </recommendedName>
</protein>
<name>A0A919C7B8_9ACTN</name>
<evidence type="ECO:0000256" key="2">
    <source>
        <dbReference type="SAM" id="SignalP"/>
    </source>
</evidence>
<dbReference type="AlphaFoldDB" id="A0A919C7B8"/>
<feature type="chain" id="PRO_5037668182" description="Secreted protein" evidence="2">
    <location>
        <begin position="31"/>
        <end position="118"/>
    </location>
</feature>
<reference evidence="3" key="2">
    <citation type="submission" date="2020-09" db="EMBL/GenBank/DDBJ databases">
        <authorList>
            <person name="Sun Q."/>
            <person name="Ohkuma M."/>
        </authorList>
    </citation>
    <scope>NUCLEOTIDE SEQUENCE</scope>
    <source>
        <strain evidence="3">JCM 4637</strain>
    </source>
</reference>
<accession>A0A919C7B8</accession>
<evidence type="ECO:0008006" key="5">
    <source>
        <dbReference type="Google" id="ProtNLM"/>
    </source>
</evidence>
<keyword evidence="2" id="KW-0732">Signal</keyword>